<dbReference type="AlphaFoldDB" id="A0A9Q1MCP5"/>
<proteinExistence type="predicted"/>
<dbReference type="OrthoDB" id="25131at2759"/>
<keyword evidence="3" id="KW-1185">Reference proteome</keyword>
<evidence type="ECO:0000313" key="3">
    <source>
        <dbReference type="Proteomes" id="UP001152561"/>
    </source>
</evidence>
<comment type="caution">
    <text evidence="2">The sequence shown here is derived from an EMBL/GenBank/DDBJ whole genome shotgun (WGS) entry which is preliminary data.</text>
</comment>
<name>A0A9Q1MCP5_9SOLA</name>
<dbReference type="PANTHER" id="PTHR31808:SF2">
    <property type="entry name" value="OS04G0596300 PROTEIN"/>
    <property type="match status" value="1"/>
</dbReference>
<dbReference type="PANTHER" id="PTHR31808">
    <property type="entry name" value="EXPRESSED PROTEIN"/>
    <property type="match status" value="1"/>
</dbReference>
<sequence>MVQFDHLADYIINSPCFSAPRLGIGPGKAQTRSWTTRATASGSSGGDFVPVAPVRLESAVGQFLAQMLQTHPHLLPAAIEQQLENLQNERDTQIKENQSSSKDVLQKRIAEVKEKERRKVLQEILYCLIVHKFVDNDISMIPKISETSDPTGSVGFWPNQEQKLESVHSPDAFEMTISHISIVLGEREVGPLDSIVQMSKIKLVNPDEPAKPRQLWDPDSLIEMYPEDGDREGFADSNFESKPERLRSYVMYLDAATLQRYATLRSKEAVTVIEKQTQTLFGRPDIKVSGDGILDVSNDEVLSVTYSGLTMLVLEAVSFGSFLWEAESYVESKYHINS</sequence>
<organism evidence="2 3">
    <name type="scientific">Anisodus acutangulus</name>
    <dbReference type="NCBI Taxonomy" id="402998"/>
    <lineage>
        <taxon>Eukaryota</taxon>
        <taxon>Viridiplantae</taxon>
        <taxon>Streptophyta</taxon>
        <taxon>Embryophyta</taxon>
        <taxon>Tracheophyta</taxon>
        <taxon>Spermatophyta</taxon>
        <taxon>Magnoliopsida</taxon>
        <taxon>eudicotyledons</taxon>
        <taxon>Gunneridae</taxon>
        <taxon>Pentapetalae</taxon>
        <taxon>asterids</taxon>
        <taxon>lamiids</taxon>
        <taxon>Solanales</taxon>
        <taxon>Solanaceae</taxon>
        <taxon>Solanoideae</taxon>
        <taxon>Hyoscyameae</taxon>
        <taxon>Anisodus</taxon>
    </lineage>
</organism>
<dbReference type="InterPro" id="IPR038925">
    <property type="entry name" value="At3g17800-like"/>
</dbReference>
<keyword evidence="1" id="KW-0175">Coiled coil</keyword>
<dbReference type="Proteomes" id="UP001152561">
    <property type="component" value="Unassembled WGS sequence"/>
</dbReference>
<feature type="coiled-coil region" evidence="1">
    <location>
        <begin position="83"/>
        <end position="115"/>
    </location>
</feature>
<reference evidence="3" key="1">
    <citation type="journal article" date="2023" name="Proc. Natl. Acad. Sci. U.S.A.">
        <title>Genomic and structural basis for evolution of tropane alkaloid biosynthesis.</title>
        <authorList>
            <person name="Wanga Y.-J."/>
            <person name="Taina T."/>
            <person name="Yua J.-Y."/>
            <person name="Lia J."/>
            <person name="Xua B."/>
            <person name="Chenc J."/>
            <person name="D'Auriad J.C."/>
            <person name="Huanga J.-P."/>
            <person name="Huanga S.-X."/>
        </authorList>
    </citation>
    <scope>NUCLEOTIDE SEQUENCE [LARGE SCALE GENOMIC DNA]</scope>
    <source>
        <strain evidence="3">cv. KIB-2019</strain>
    </source>
</reference>
<protein>
    <submittedName>
        <fullName evidence="2">Uncharacterized protein</fullName>
    </submittedName>
</protein>
<gene>
    <name evidence="2" type="ORF">K7X08_012688</name>
</gene>
<evidence type="ECO:0000313" key="2">
    <source>
        <dbReference type="EMBL" id="KAJ8555192.1"/>
    </source>
</evidence>
<accession>A0A9Q1MCP5</accession>
<evidence type="ECO:0000256" key="1">
    <source>
        <dbReference type="SAM" id="Coils"/>
    </source>
</evidence>
<dbReference type="EMBL" id="JAJAGQ010000008">
    <property type="protein sequence ID" value="KAJ8555192.1"/>
    <property type="molecule type" value="Genomic_DNA"/>
</dbReference>